<dbReference type="EMBL" id="WTXG01000093">
    <property type="protein sequence ID" value="KAI0293655.1"/>
    <property type="molecule type" value="Genomic_DNA"/>
</dbReference>
<dbReference type="AlphaFoldDB" id="A0AAD4LXL9"/>
<protein>
    <submittedName>
        <fullName evidence="2">Uncharacterized protein</fullName>
    </submittedName>
</protein>
<evidence type="ECO:0000313" key="3">
    <source>
        <dbReference type="Proteomes" id="UP001203297"/>
    </source>
</evidence>
<accession>A0AAD4LXL9</accession>
<proteinExistence type="predicted"/>
<keyword evidence="1" id="KW-0472">Membrane</keyword>
<keyword evidence="1" id="KW-1133">Transmembrane helix</keyword>
<keyword evidence="1" id="KW-0812">Transmembrane</keyword>
<feature type="transmembrane region" description="Helical" evidence="1">
    <location>
        <begin position="34"/>
        <end position="53"/>
    </location>
</feature>
<comment type="caution">
    <text evidence="2">The sequence shown here is derived from an EMBL/GenBank/DDBJ whole genome shotgun (WGS) entry which is preliminary data.</text>
</comment>
<sequence>MMMHVESKWTRPFLSLAHNSISLARPRQQPFKPVAGPVYFSYFFLLGWCAYVVQHAFRSSDSLTAVTPLTGPPRIRYLAHVGDYPPRDKLIFPIINLGCVLSYLQTGHPMRRRRRRRRTFALSPNRIHLIVEVTFFQRRSSGLLSCVVVPSSLISPCPFRLVASTIFDVHIPATPDMF</sequence>
<keyword evidence="3" id="KW-1185">Reference proteome</keyword>
<evidence type="ECO:0000256" key="1">
    <source>
        <dbReference type="SAM" id="Phobius"/>
    </source>
</evidence>
<evidence type="ECO:0000313" key="2">
    <source>
        <dbReference type="EMBL" id="KAI0293655.1"/>
    </source>
</evidence>
<name>A0AAD4LXL9_9AGAM</name>
<dbReference type="Proteomes" id="UP001203297">
    <property type="component" value="Unassembled WGS sequence"/>
</dbReference>
<feature type="transmembrane region" description="Helical" evidence="1">
    <location>
        <begin position="90"/>
        <end position="108"/>
    </location>
</feature>
<organism evidence="2 3">
    <name type="scientific">Multifurca ochricompacta</name>
    <dbReference type="NCBI Taxonomy" id="376703"/>
    <lineage>
        <taxon>Eukaryota</taxon>
        <taxon>Fungi</taxon>
        <taxon>Dikarya</taxon>
        <taxon>Basidiomycota</taxon>
        <taxon>Agaricomycotina</taxon>
        <taxon>Agaricomycetes</taxon>
        <taxon>Russulales</taxon>
        <taxon>Russulaceae</taxon>
        <taxon>Multifurca</taxon>
    </lineage>
</organism>
<reference evidence="2" key="1">
    <citation type="journal article" date="2022" name="New Phytol.">
        <title>Evolutionary transition to the ectomycorrhizal habit in the genomes of a hyperdiverse lineage of mushroom-forming fungi.</title>
        <authorList>
            <person name="Looney B."/>
            <person name="Miyauchi S."/>
            <person name="Morin E."/>
            <person name="Drula E."/>
            <person name="Courty P.E."/>
            <person name="Kohler A."/>
            <person name="Kuo A."/>
            <person name="LaButti K."/>
            <person name="Pangilinan J."/>
            <person name="Lipzen A."/>
            <person name="Riley R."/>
            <person name="Andreopoulos W."/>
            <person name="He G."/>
            <person name="Johnson J."/>
            <person name="Nolan M."/>
            <person name="Tritt A."/>
            <person name="Barry K.W."/>
            <person name="Grigoriev I.V."/>
            <person name="Nagy L.G."/>
            <person name="Hibbett D."/>
            <person name="Henrissat B."/>
            <person name="Matheny P.B."/>
            <person name="Labbe J."/>
            <person name="Martin F.M."/>
        </authorList>
    </citation>
    <scope>NUCLEOTIDE SEQUENCE</scope>
    <source>
        <strain evidence="2">BPL690</strain>
    </source>
</reference>
<gene>
    <name evidence="2" type="ORF">B0F90DRAFT_1396762</name>
</gene>